<sequence length="52" mass="5935">MEATTEGQLSENYEVLDVLFDSGLSAFLRVDTVNDCMVNKWATDQHRRTVDL</sequence>
<comment type="caution">
    <text evidence="1">The sequence shown here is derived from an EMBL/GenBank/DDBJ whole genome shotgun (WGS) entry which is preliminary data.</text>
</comment>
<reference evidence="1" key="2">
    <citation type="submission" date="2020-11" db="EMBL/GenBank/DDBJ databases">
        <authorList>
            <person name="McCartney M.A."/>
            <person name="Auch B."/>
            <person name="Kono T."/>
            <person name="Mallez S."/>
            <person name="Becker A."/>
            <person name="Gohl D.M."/>
            <person name="Silverstein K.A.T."/>
            <person name="Koren S."/>
            <person name="Bechman K.B."/>
            <person name="Herman A."/>
            <person name="Abrahante J.E."/>
            <person name="Garbe J."/>
        </authorList>
    </citation>
    <scope>NUCLEOTIDE SEQUENCE</scope>
    <source>
        <strain evidence="1">Duluth1</strain>
        <tissue evidence="1">Whole animal</tissue>
    </source>
</reference>
<evidence type="ECO:0000313" key="1">
    <source>
        <dbReference type="EMBL" id="KAH3832157.1"/>
    </source>
</evidence>
<name>A0A9D4HGS9_DREPO</name>
<evidence type="ECO:0000313" key="2">
    <source>
        <dbReference type="Proteomes" id="UP000828390"/>
    </source>
</evidence>
<dbReference type="AlphaFoldDB" id="A0A9D4HGS9"/>
<reference evidence="1" key="1">
    <citation type="journal article" date="2019" name="bioRxiv">
        <title>The Genome of the Zebra Mussel, Dreissena polymorpha: A Resource for Invasive Species Research.</title>
        <authorList>
            <person name="McCartney M.A."/>
            <person name="Auch B."/>
            <person name="Kono T."/>
            <person name="Mallez S."/>
            <person name="Zhang Y."/>
            <person name="Obille A."/>
            <person name="Becker A."/>
            <person name="Abrahante J.E."/>
            <person name="Garbe J."/>
            <person name="Badalamenti J.P."/>
            <person name="Herman A."/>
            <person name="Mangelson H."/>
            <person name="Liachko I."/>
            <person name="Sullivan S."/>
            <person name="Sone E.D."/>
            <person name="Koren S."/>
            <person name="Silverstein K.A.T."/>
            <person name="Beckman K.B."/>
            <person name="Gohl D.M."/>
        </authorList>
    </citation>
    <scope>NUCLEOTIDE SEQUENCE</scope>
    <source>
        <strain evidence="1">Duluth1</strain>
        <tissue evidence="1">Whole animal</tissue>
    </source>
</reference>
<accession>A0A9D4HGS9</accession>
<keyword evidence="2" id="KW-1185">Reference proteome</keyword>
<dbReference type="Proteomes" id="UP000828390">
    <property type="component" value="Unassembled WGS sequence"/>
</dbReference>
<dbReference type="EMBL" id="JAIWYP010000004">
    <property type="protein sequence ID" value="KAH3832157.1"/>
    <property type="molecule type" value="Genomic_DNA"/>
</dbReference>
<proteinExistence type="predicted"/>
<protein>
    <submittedName>
        <fullName evidence="1">Uncharacterized protein</fullName>
    </submittedName>
</protein>
<gene>
    <name evidence="1" type="ORF">DPMN_105434</name>
</gene>
<organism evidence="1 2">
    <name type="scientific">Dreissena polymorpha</name>
    <name type="common">Zebra mussel</name>
    <name type="synonym">Mytilus polymorpha</name>
    <dbReference type="NCBI Taxonomy" id="45954"/>
    <lineage>
        <taxon>Eukaryota</taxon>
        <taxon>Metazoa</taxon>
        <taxon>Spiralia</taxon>
        <taxon>Lophotrochozoa</taxon>
        <taxon>Mollusca</taxon>
        <taxon>Bivalvia</taxon>
        <taxon>Autobranchia</taxon>
        <taxon>Heteroconchia</taxon>
        <taxon>Euheterodonta</taxon>
        <taxon>Imparidentia</taxon>
        <taxon>Neoheterodontei</taxon>
        <taxon>Myida</taxon>
        <taxon>Dreissenoidea</taxon>
        <taxon>Dreissenidae</taxon>
        <taxon>Dreissena</taxon>
    </lineage>
</organism>